<sequence>MRSPGIQRSEILLCTLIIILLAVIVSGCEEWLWVLDDDEDTNITVTLVMEVNVKDLDGNPVPDGSVFFVTGKMKTSDDVPDNVKRARAITDQSGKALQVETYTIDRGDAIWYGASTYALDGTRNLFGFGTTLFADNDTIFYSEVEPLSKNKKATVARSVTLYKLTNENQVMNFVSEHIFDIIANPPQLPPLSSDESPTPTATPMPSVTPTPTPVPGKGSNARIDSYGMSSTTIKKGDKISAYMDITNTGEVPIKNVHMVGQIFVYDSKSQKYVLWENNLLKLAGIDPSNIRQSFEDINIGPGQQYRAVIEKEVPRTHTQNVPILGNIEVDIPDSLVTGKYRMIVRVEAEDAGGKIIPLGIRSADFEIVPGG</sequence>
<evidence type="ECO:0000256" key="1">
    <source>
        <dbReference type="SAM" id="MobiDB-lite"/>
    </source>
</evidence>
<dbReference type="PROSITE" id="PS51257">
    <property type="entry name" value="PROKAR_LIPOPROTEIN"/>
    <property type="match status" value="1"/>
</dbReference>
<gene>
    <name evidence="2" type="ORF">CUJ83_10090</name>
</gene>
<name>A0AAP2W7M4_9EURY</name>
<accession>A0AAP2W7M4</accession>
<keyword evidence="3" id="KW-1185">Reference proteome</keyword>
<proteinExistence type="predicted"/>
<dbReference type="Proteomes" id="UP001320159">
    <property type="component" value="Unassembled WGS sequence"/>
</dbReference>
<protein>
    <submittedName>
        <fullName evidence="2">Uncharacterized protein</fullName>
    </submittedName>
</protein>
<comment type="caution">
    <text evidence="2">The sequence shown here is derived from an EMBL/GenBank/DDBJ whole genome shotgun (WGS) entry which is preliminary data.</text>
</comment>
<evidence type="ECO:0000313" key="3">
    <source>
        <dbReference type="Proteomes" id="UP001320159"/>
    </source>
</evidence>
<evidence type="ECO:0000313" key="2">
    <source>
        <dbReference type="EMBL" id="MCD1295349.1"/>
    </source>
</evidence>
<dbReference type="RefSeq" id="WP_230742203.1">
    <property type="nucleotide sequence ID" value="NZ_PGCK01000008.1"/>
</dbReference>
<reference evidence="2 3" key="1">
    <citation type="submission" date="2017-11" db="EMBL/GenBank/DDBJ databases">
        <title>Isolation and Characterization of Family Methanocellaceae Species from Potential Methane Hydrate Area Offshore Southwestern Taiwan.</title>
        <authorList>
            <person name="Zhang W.-L."/>
            <person name="Chen W.-C."/>
            <person name="Lai M.-C."/>
            <person name="Chen S.-C."/>
        </authorList>
    </citation>
    <scope>NUCLEOTIDE SEQUENCE [LARGE SCALE GENOMIC DNA]</scope>
    <source>
        <strain evidence="2 3">CWC-04</strain>
    </source>
</reference>
<feature type="region of interest" description="Disordered" evidence="1">
    <location>
        <begin position="186"/>
        <end position="227"/>
    </location>
</feature>
<feature type="compositionally biased region" description="Pro residues" evidence="1">
    <location>
        <begin position="200"/>
        <end position="214"/>
    </location>
</feature>
<dbReference type="EMBL" id="PGCK01000008">
    <property type="protein sequence ID" value="MCD1295349.1"/>
    <property type="molecule type" value="Genomic_DNA"/>
</dbReference>
<organism evidence="2 3">
    <name type="scientific">Methanooceanicella nereidis</name>
    <dbReference type="NCBI Taxonomy" id="2052831"/>
    <lineage>
        <taxon>Archaea</taxon>
        <taxon>Methanobacteriati</taxon>
        <taxon>Methanobacteriota</taxon>
        <taxon>Stenosarchaea group</taxon>
        <taxon>Methanomicrobia</taxon>
        <taxon>Methanocellales</taxon>
        <taxon>Methanocellaceae</taxon>
        <taxon>Methanooceanicella</taxon>
    </lineage>
</organism>
<dbReference type="AlphaFoldDB" id="A0AAP2W7M4"/>